<gene>
    <name evidence="1" type="ORF">AVEN_215758_1</name>
</gene>
<dbReference type="Proteomes" id="UP000499080">
    <property type="component" value="Unassembled WGS sequence"/>
</dbReference>
<keyword evidence="2" id="KW-1185">Reference proteome</keyword>
<name>A0A4Y2JRX5_ARAVE</name>
<reference evidence="1 2" key="1">
    <citation type="journal article" date="2019" name="Sci. Rep.">
        <title>Orb-weaving spider Araneus ventricosus genome elucidates the spidroin gene catalogue.</title>
        <authorList>
            <person name="Kono N."/>
            <person name="Nakamura H."/>
            <person name="Ohtoshi R."/>
            <person name="Moran D.A.P."/>
            <person name="Shinohara A."/>
            <person name="Yoshida Y."/>
            <person name="Fujiwara M."/>
            <person name="Mori M."/>
            <person name="Tomita M."/>
            <person name="Arakawa K."/>
        </authorList>
    </citation>
    <scope>NUCLEOTIDE SEQUENCE [LARGE SCALE GENOMIC DNA]</scope>
</reference>
<evidence type="ECO:0000313" key="2">
    <source>
        <dbReference type="Proteomes" id="UP000499080"/>
    </source>
</evidence>
<comment type="caution">
    <text evidence="1">The sequence shown here is derived from an EMBL/GenBank/DDBJ whole genome shotgun (WGS) entry which is preliminary data.</text>
</comment>
<proteinExistence type="predicted"/>
<accession>A0A4Y2JRX5</accession>
<organism evidence="1 2">
    <name type="scientific">Araneus ventricosus</name>
    <name type="common">Orbweaver spider</name>
    <name type="synonym">Epeira ventricosa</name>
    <dbReference type="NCBI Taxonomy" id="182803"/>
    <lineage>
        <taxon>Eukaryota</taxon>
        <taxon>Metazoa</taxon>
        <taxon>Ecdysozoa</taxon>
        <taxon>Arthropoda</taxon>
        <taxon>Chelicerata</taxon>
        <taxon>Arachnida</taxon>
        <taxon>Araneae</taxon>
        <taxon>Araneomorphae</taxon>
        <taxon>Entelegynae</taxon>
        <taxon>Araneoidea</taxon>
        <taxon>Araneidae</taxon>
        <taxon>Araneus</taxon>
    </lineage>
</organism>
<evidence type="ECO:0000313" key="1">
    <source>
        <dbReference type="EMBL" id="GBM91906.1"/>
    </source>
</evidence>
<sequence>MTVSTSGRRQGVGRPHVIRKGRGRLSRLVKKAKVSQTVAQLTARYSRSEAQVFQTHSSAATVGYGAVQQTSHSLLLTKHHHVNHAYSGPGTSRLDHGWSGRVAWWMNLISHSSVDGRVQGTPFCQANSCSPLVQPQIHTRRLVVAVVL</sequence>
<protein>
    <submittedName>
        <fullName evidence="1">Uncharacterized protein</fullName>
    </submittedName>
</protein>
<dbReference type="AlphaFoldDB" id="A0A4Y2JRX5"/>
<dbReference type="EMBL" id="BGPR01003743">
    <property type="protein sequence ID" value="GBM91906.1"/>
    <property type="molecule type" value="Genomic_DNA"/>
</dbReference>